<dbReference type="SUPFAM" id="SSF55315">
    <property type="entry name" value="L30e-like"/>
    <property type="match status" value="1"/>
</dbReference>
<dbReference type="Gene3D" id="3.40.1280.10">
    <property type="match status" value="1"/>
</dbReference>
<name>A0A133S6I8_9FIRM</name>
<dbReference type="EMBL" id="LRQT01000006">
    <property type="protein sequence ID" value="KXA65300.1"/>
    <property type="molecule type" value="Genomic_DNA"/>
</dbReference>
<dbReference type="CDD" id="cd18095">
    <property type="entry name" value="SpoU-like_rRNA-MTase"/>
    <property type="match status" value="1"/>
</dbReference>
<dbReference type="GO" id="GO:0008173">
    <property type="term" value="F:RNA methyltransferase activity"/>
    <property type="evidence" value="ECO:0007669"/>
    <property type="project" value="InterPro"/>
</dbReference>
<feature type="domain" description="tRNA/rRNA methyltransferase SpoU type" evidence="4">
    <location>
        <begin position="118"/>
        <end position="258"/>
    </location>
</feature>
<comment type="similarity">
    <text evidence="1">Belongs to the class IV-like SAM-binding methyltransferase superfamily. RNA methyltransferase TrmH family.</text>
</comment>
<dbReference type="InterPro" id="IPR029026">
    <property type="entry name" value="tRNA_m1G_MTases_N"/>
</dbReference>
<dbReference type="PANTHER" id="PTHR43191">
    <property type="entry name" value="RRNA METHYLTRANSFERASE 3"/>
    <property type="match status" value="1"/>
</dbReference>
<evidence type="ECO:0000256" key="2">
    <source>
        <dbReference type="ARBA" id="ARBA00022603"/>
    </source>
</evidence>
<dbReference type="GO" id="GO:0032259">
    <property type="term" value="P:methylation"/>
    <property type="evidence" value="ECO:0007669"/>
    <property type="project" value="UniProtKB-KW"/>
</dbReference>
<evidence type="ECO:0000256" key="3">
    <source>
        <dbReference type="ARBA" id="ARBA00022679"/>
    </source>
</evidence>
<dbReference type="SUPFAM" id="SSF75217">
    <property type="entry name" value="alpha/beta knot"/>
    <property type="match status" value="1"/>
</dbReference>
<keyword evidence="3 6" id="KW-0808">Transferase</keyword>
<dbReference type="STRING" id="39777.B7L28_04340"/>
<dbReference type="PATRIC" id="fig|39777.7.peg.292"/>
<gene>
    <name evidence="6" type="ORF">HMPREF3233_00301</name>
</gene>
<dbReference type="Pfam" id="PF22435">
    <property type="entry name" value="MRM3-like_sub_bind"/>
    <property type="match status" value="1"/>
</dbReference>
<evidence type="ECO:0000259" key="4">
    <source>
        <dbReference type="Pfam" id="PF00588"/>
    </source>
</evidence>
<dbReference type="GO" id="GO:0003723">
    <property type="term" value="F:RNA binding"/>
    <property type="evidence" value="ECO:0007669"/>
    <property type="project" value="InterPro"/>
</dbReference>
<organism evidence="6">
    <name type="scientific">Veillonella atypica</name>
    <dbReference type="NCBI Taxonomy" id="39777"/>
    <lineage>
        <taxon>Bacteria</taxon>
        <taxon>Bacillati</taxon>
        <taxon>Bacillota</taxon>
        <taxon>Negativicutes</taxon>
        <taxon>Veillonellales</taxon>
        <taxon>Veillonellaceae</taxon>
        <taxon>Veillonella</taxon>
    </lineage>
</organism>
<dbReference type="InterPro" id="IPR029028">
    <property type="entry name" value="Alpha/beta_knot_MTases"/>
</dbReference>
<comment type="caution">
    <text evidence="6">The sequence shown here is derived from an EMBL/GenBank/DDBJ whole genome shotgun (WGS) entry which is preliminary data.</text>
</comment>
<keyword evidence="2 6" id="KW-0489">Methyltransferase</keyword>
<dbReference type="InterPro" id="IPR029064">
    <property type="entry name" value="Ribosomal_eL30-like_sf"/>
</dbReference>
<dbReference type="GO" id="GO:0006396">
    <property type="term" value="P:RNA processing"/>
    <property type="evidence" value="ECO:0007669"/>
    <property type="project" value="InterPro"/>
</dbReference>
<feature type="domain" description="MRM3-like substrate binding" evidence="5">
    <location>
        <begin position="14"/>
        <end position="100"/>
    </location>
</feature>
<protein>
    <submittedName>
        <fullName evidence="6">RNA methyltransferase, TrmH family</fullName>
    </submittedName>
</protein>
<accession>A0A133S6I8</accession>
<dbReference type="InterPro" id="IPR051259">
    <property type="entry name" value="rRNA_Methyltransferase"/>
</dbReference>
<evidence type="ECO:0000313" key="7">
    <source>
        <dbReference type="Proteomes" id="UP000070226"/>
    </source>
</evidence>
<dbReference type="Proteomes" id="UP000070226">
    <property type="component" value="Unassembled WGS sequence"/>
</dbReference>
<dbReference type="InterPro" id="IPR001537">
    <property type="entry name" value="SpoU_MeTrfase"/>
</dbReference>
<sequence length="264" mass="29537">MESPKIDYIQSKDNKTIKHIISLQQRKYRQKFGEYTVEGIRAVTDIGKKDFLRSILIRESKRSELEPLVQKGFTVSSVYVVQDPIFDKIEHSVNGQGILGIAKKCVNDLHSLIVEDGLYVALDGVQDPGNLGTIIRTAVAAGAKGIFLLKGTVDPYNEKCVRSTMSALCNIPIFEDVTLSEFYDFIKDNTIKTYVTSLENAKPYHTISYPKRTMIILGNEGNGVSREIIEMCDQAITIPMYGDIESLNVSIAAALCMYKVREQI</sequence>
<evidence type="ECO:0000256" key="1">
    <source>
        <dbReference type="ARBA" id="ARBA00007228"/>
    </source>
</evidence>
<dbReference type="RefSeq" id="WP_005379781.1">
    <property type="nucleotide sequence ID" value="NZ_CACRUN010000026.1"/>
</dbReference>
<dbReference type="AlphaFoldDB" id="A0A133S6I8"/>
<proteinExistence type="inferred from homology"/>
<dbReference type="Gene3D" id="3.30.1330.30">
    <property type="match status" value="1"/>
</dbReference>
<dbReference type="Pfam" id="PF00588">
    <property type="entry name" value="SpoU_methylase"/>
    <property type="match status" value="1"/>
</dbReference>
<evidence type="ECO:0000313" key="6">
    <source>
        <dbReference type="EMBL" id="KXA65300.1"/>
    </source>
</evidence>
<dbReference type="InterPro" id="IPR053888">
    <property type="entry name" value="MRM3-like_sub_bind"/>
</dbReference>
<dbReference type="PANTHER" id="PTHR43191:SF2">
    <property type="entry name" value="RRNA METHYLTRANSFERASE 3, MITOCHONDRIAL"/>
    <property type="match status" value="1"/>
</dbReference>
<evidence type="ECO:0000259" key="5">
    <source>
        <dbReference type="Pfam" id="PF22435"/>
    </source>
</evidence>
<reference evidence="6 7" key="1">
    <citation type="submission" date="2016-01" db="EMBL/GenBank/DDBJ databases">
        <authorList>
            <person name="Oliw E.H."/>
        </authorList>
    </citation>
    <scope>NUCLEOTIDE SEQUENCE [LARGE SCALE GENOMIC DNA]</scope>
    <source>
        <strain evidence="6 7">CMW7756B</strain>
    </source>
</reference>